<accession>A0ABT1WPV3</accession>
<dbReference type="Proteomes" id="UP001059480">
    <property type="component" value="Unassembled WGS sequence"/>
</dbReference>
<comment type="caution">
    <text evidence="1">The sequence shown here is derived from an EMBL/GenBank/DDBJ whole genome shotgun (WGS) entry which is preliminary data.</text>
</comment>
<sequence length="205" mass="22939">MLTVDNLNFRDMYHEICFLSVNENISKTMKSSDLPRPKEANGILVYGYIDHEAGFTFEVLGWGFYDHGKISPFAGNKEVSSKLRRSSVADCIIVFASHVDLSPYQDKIDMVKETYSSTDSVEITRGIESIDNSRNTDYPDDVLVYLLAENKDPEGCWVRCLDVDENEIKGQLLNEPSQSFGIHSGDVIGFGVMSQEDGDICVAMV</sequence>
<proteinExistence type="predicted"/>
<dbReference type="EMBL" id="JANHNZ010000009">
    <property type="protein sequence ID" value="MCQ9210564.1"/>
    <property type="molecule type" value="Genomic_DNA"/>
</dbReference>
<gene>
    <name evidence="1" type="ORF">NPA36_08375</name>
</gene>
<name>A0ABT1WPV3_9LACT</name>
<reference evidence="1" key="1">
    <citation type="submission" date="2022-07" db="EMBL/GenBank/DDBJ databases">
        <authorList>
            <person name="Jung M.-Y."/>
            <person name="Lee M."/>
        </authorList>
    </citation>
    <scope>NUCLEOTIDE SEQUENCE</scope>
    <source>
        <strain evidence="1">S8</strain>
    </source>
</reference>
<organism evidence="1 2">
    <name type="scientific">Granulicatella seriolae</name>
    <dbReference type="NCBI Taxonomy" id="2967226"/>
    <lineage>
        <taxon>Bacteria</taxon>
        <taxon>Bacillati</taxon>
        <taxon>Bacillota</taxon>
        <taxon>Bacilli</taxon>
        <taxon>Lactobacillales</taxon>
        <taxon>Carnobacteriaceae</taxon>
        <taxon>Granulicatella</taxon>
    </lineage>
</organism>
<evidence type="ECO:0000313" key="2">
    <source>
        <dbReference type="Proteomes" id="UP001059480"/>
    </source>
</evidence>
<keyword evidence="2" id="KW-1185">Reference proteome</keyword>
<protein>
    <submittedName>
        <fullName evidence="1">Uncharacterized protein</fullName>
    </submittedName>
</protein>
<reference evidence="1" key="2">
    <citation type="journal article" date="2023" name="Curr. Microbiol.">
        <title>Granulicatella seriolae sp. nov., a Novel Facultative Anaerobe Isolated from Yellowtail Marine Fish.</title>
        <authorList>
            <person name="Lee M."/>
            <person name="Choi Y.J."/>
            <person name="Farooq A."/>
            <person name="Jeong J.B."/>
            <person name="Jung M.Y."/>
        </authorList>
    </citation>
    <scope>NUCLEOTIDE SEQUENCE</scope>
    <source>
        <strain evidence="1">S8</strain>
    </source>
</reference>
<dbReference type="RefSeq" id="WP_256945676.1">
    <property type="nucleotide sequence ID" value="NZ_JANHNZ010000009.1"/>
</dbReference>
<evidence type="ECO:0000313" key="1">
    <source>
        <dbReference type="EMBL" id="MCQ9210564.1"/>
    </source>
</evidence>
<reference evidence="1" key="3">
    <citation type="journal article" date="2023" name="Microbiol. Resour. Announc.">
        <title>Draft Genome Sequence of Granulicatella sp. Strain S8, Isolated from a Marine Fish, Seriola quinqueradiata.</title>
        <authorList>
            <person name="Lee M."/>
            <person name="Farooq A."/>
            <person name="Jeong J.B."/>
            <person name="Jung M.Y."/>
        </authorList>
    </citation>
    <scope>NUCLEOTIDE SEQUENCE</scope>
    <source>
        <strain evidence="1">S8</strain>
    </source>
</reference>